<dbReference type="Pfam" id="PF21164">
    <property type="entry name" value="Dumpy_DPY"/>
    <property type="match status" value="2"/>
</dbReference>
<dbReference type="InterPro" id="IPR000742">
    <property type="entry name" value="EGF"/>
</dbReference>
<evidence type="ECO:0000256" key="1">
    <source>
        <dbReference type="PROSITE-ProRule" id="PRU00076"/>
    </source>
</evidence>
<dbReference type="SUPFAM" id="SSF57184">
    <property type="entry name" value="Growth factor receptor domain"/>
    <property type="match status" value="1"/>
</dbReference>
<gene>
    <name evidence="3" type="ORF">BDFB_000154</name>
</gene>
<dbReference type="PANTHER" id="PTHR22963">
    <property type="entry name" value="ENDOGLIN-RELATED"/>
    <property type="match status" value="1"/>
</dbReference>
<keyword evidence="1" id="KW-1015">Disulfide bond</keyword>
<organism evidence="3 4">
    <name type="scientific">Asbolus verrucosus</name>
    <name type="common">Desert ironclad beetle</name>
    <dbReference type="NCBI Taxonomy" id="1661398"/>
    <lineage>
        <taxon>Eukaryota</taxon>
        <taxon>Metazoa</taxon>
        <taxon>Ecdysozoa</taxon>
        <taxon>Arthropoda</taxon>
        <taxon>Hexapoda</taxon>
        <taxon>Insecta</taxon>
        <taxon>Pterygota</taxon>
        <taxon>Neoptera</taxon>
        <taxon>Endopterygota</taxon>
        <taxon>Coleoptera</taxon>
        <taxon>Polyphaga</taxon>
        <taxon>Cucujiformia</taxon>
        <taxon>Tenebrionidae</taxon>
        <taxon>Pimeliinae</taxon>
        <taxon>Asbolus</taxon>
    </lineage>
</organism>
<dbReference type="PROSITE" id="PS50026">
    <property type="entry name" value="EGF_3"/>
    <property type="match status" value="2"/>
</dbReference>
<reference evidence="3" key="1">
    <citation type="submission" date="2017-03" db="EMBL/GenBank/DDBJ databases">
        <title>Genome of the blue death feigning beetle - Asbolus verrucosus.</title>
        <authorList>
            <person name="Rider S.D."/>
        </authorList>
    </citation>
    <scope>NUCLEOTIDE SEQUENCE [LARGE SCALE GENOMIC DNA]</scope>
    <source>
        <strain evidence="3">Butters</strain>
        <tissue evidence="3">Head and leg muscle</tissue>
    </source>
</reference>
<dbReference type="Proteomes" id="UP000292052">
    <property type="component" value="Unassembled WGS sequence"/>
</dbReference>
<feature type="domain" description="EGF-like" evidence="2">
    <location>
        <begin position="87"/>
        <end position="125"/>
    </location>
</feature>
<dbReference type="PROSITE" id="PS01186">
    <property type="entry name" value="EGF_2"/>
    <property type="match status" value="1"/>
</dbReference>
<keyword evidence="4" id="KW-1185">Reference proteome</keyword>
<dbReference type="InterPro" id="IPR048407">
    <property type="entry name" value="Dumpy_DPY"/>
</dbReference>
<comment type="caution">
    <text evidence="3">The sequence shown here is derived from an EMBL/GenBank/DDBJ whole genome shotgun (WGS) entry which is preliminary data.</text>
</comment>
<comment type="caution">
    <text evidence="1">Lacks conserved residue(s) required for the propagation of feature annotation.</text>
</comment>
<evidence type="ECO:0000259" key="2">
    <source>
        <dbReference type="PROSITE" id="PS50026"/>
    </source>
</evidence>
<dbReference type="SUPFAM" id="SSF90148">
    <property type="entry name" value="DPY module"/>
    <property type="match status" value="1"/>
</dbReference>
<dbReference type="PANTHER" id="PTHR22963:SF39">
    <property type="entry name" value="DUMPY"/>
    <property type="match status" value="1"/>
</dbReference>
<dbReference type="EMBL" id="QDEB01063094">
    <property type="protein sequence ID" value="RZC36325.1"/>
    <property type="molecule type" value="Genomic_DNA"/>
</dbReference>
<feature type="domain" description="EGF-like" evidence="2">
    <location>
        <begin position="146"/>
        <end position="183"/>
    </location>
</feature>
<dbReference type="InterPro" id="IPR009030">
    <property type="entry name" value="Growth_fac_rcpt_cys_sf"/>
</dbReference>
<accession>A0A482VTY0</accession>
<dbReference type="STRING" id="1661398.A0A482VTY0"/>
<dbReference type="SMART" id="SM00181">
    <property type="entry name" value="EGF"/>
    <property type="match status" value="4"/>
</dbReference>
<sequence length="491" mass="54145">MNQQIHVNLTPAVLIVNEVLQDVDLSALLVLNVPKTKLVLIKNVLILALALAVLMLDVNCQSGYTGDPFTRCFPIPPPPLEPQKPEFVNPCVPNPCGPNSQCRDVGNVPSCSCLANFVGSPPNCRPECTINPECPSNLACIREKCRDPCPGSCGSGAQCTVINHTPICTCPEGFTGDPFNYCQPKPPEDKPVVTNPCNPSPCGSNTRCDNGICTCLPEYQGDPYRGCRPECVLNTDCPRDKACIRNKCTDPCPGTCGQNADCAVINHIPACTCIQGYKGNAFNQYQRIHVTHHLVDQIVNVEKLMVKQYVLVYPVISEVPHHVGLNVLRAQIVRQNTLETLSRDVCLLEMNHQLFRQILANHHLADQIHNVKISMVHLHVRAYPNSLEHHQTADLNVSATVNVPTLWLVLTINVKIRAQEFVDQMLNAVLLVTHQTAFAFKVMSEIHSAVANLNLLNQLHLLIHVCLHHAEQMPFVENVMVLDLVLASQIT</sequence>
<dbReference type="OrthoDB" id="4405280at2759"/>
<proteinExistence type="predicted"/>
<keyword evidence="1" id="KW-0245">EGF-like domain</keyword>
<evidence type="ECO:0000313" key="3">
    <source>
        <dbReference type="EMBL" id="RZC36325.1"/>
    </source>
</evidence>
<evidence type="ECO:0000313" key="4">
    <source>
        <dbReference type="Proteomes" id="UP000292052"/>
    </source>
</evidence>
<feature type="disulfide bond" evidence="1">
    <location>
        <begin position="149"/>
        <end position="159"/>
    </location>
</feature>
<name>A0A482VTY0_ASBVE</name>
<protein>
    <recommendedName>
        <fullName evidence="2">EGF-like domain-containing protein</fullName>
    </recommendedName>
</protein>
<dbReference type="AlphaFoldDB" id="A0A482VTY0"/>